<evidence type="ECO:0000256" key="2">
    <source>
        <dbReference type="ARBA" id="ARBA00022485"/>
    </source>
</evidence>
<keyword evidence="4" id="KW-0479">Metal-binding</keyword>
<dbReference type="eggNOG" id="COG1242">
    <property type="taxonomic scope" value="Bacteria"/>
</dbReference>
<dbReference type="SFLD" id="SFLDG01082">
    <property type="entry name" value="B12-binding_domain_containing"/>
    <property type="match status" value="1"/>
</dbReference>
<dbReference type="GO" id="GO:0046872">
    <property type="term" value="F:metal ion binding"/>
    <property type="evidence" value="ECO:0007669"/>
    <property type="project" value="UniProtKB-KW"/>
</dbReference>
<dbReference type="InterPro" id="IPR005911">
    <property type="entry name" value="YhcC-like"/>
</dbReference>
<dbReference type="Proteomes" id="UP000003280">
    <property type="component" value="Unassembled WGS sequence"/>
</dbReference>
<dbReference type="Pfam" id="PF16199">
    <property type="entry name" value="Radical_SAM_C"/>
    <property type="match status" value="1"/>
</dbReference>
<dbReference type="HOGENOM" id="CLU_060920_0_0_9"/>
<dbReference type="NCBIfam" id="TIGR01212">
    <property type="entry name" value="TIGR01212 family radical SAM protein"/>
    <property type="match status" value="1"/>
</dbReference>
<dbReference type="GO" id="GO:0003824">
    <property type="term" value="F:catalytic activity"/>
    <property type="evidence" value="ECO:0007669"/>
    <property type="project" value="InterPro"/>
</dbReference>
<dbReference type="InterPro" id="IPR039661">
    <property type="entry name" value="ELP3"/>
</dbReference>
<keyword evidence="9" id="KW-1185">Reference proteome</keyword>
<evidence type="ECO:0000313" key="9">
    <source>
        <dbReference type="Proteomes" id="UP000003280"/>
    </source>
</evidence>
<comment type="caution">
    <text evidence="8">The sequence shown here is derived from an EMBL/GenBank/DDBJ whole genome shotgun (WGS) entry which is preliminary data.</text>
</comment>
<dbReference type="STRING" id="862517.HMPREF9225_0955"/>
<dbReference type="GO" id="GO:0051539">
    <property type="term" value="F:4 iron, 4 sulfur cluster binding"/>
    <property type="evidence" value="ECO:0007669"/>
    <property type="project" value="UniProtKB-KW"/>
</dbReference>
<dbReference type="PANTHER" id="PTHR11135">
    <property type="entry name" value="HISTONE ACETYLTRANSFERASE-RELATED"/>
    <property type="match status" value="1"/>
</dbReference>
<evidence type="ECO:0000256" key="5">
    <source>
        <dbReference type="ARBA" id="ARBA00023004"/>
    </source>
</evidence>
<organism evidence="8 9">
    <name type="scientific">Peptoniphilus duerdenii ATCC BAA-1640</name>
    <dbReference type="NCBI Taxonomy" id="862517"/>
    <lineage>
        <taxon>Bacteria</taxon>
        <taxon>Bacillati</taxon>
        <taxon>Bacillota</taxon>
        <taxon>Tissierellia</taxon>
        <taxon>Tissierellales</taxon>
        <taxon>Peptoniphilaceae</taxon>
        <taxon>Peptoniphilus</taxon>
    </lineage>
</organism>
<dbReference type="InterPro" id="IPR058240">
    <property type="entry name" value="rSAM_sf"/>
</dbReference>
<keyword evidence="3" id="KW-0949">S-adenosyl-L-methionine</keyword>
<evidence type="ECO:0000313" key="8">
    <source>
        <dbReference type="EMBL" id="EFM25421.1"/>
    </source>
</evidence>
<evidence type="ECO:0000256" key="4">
    <source>
        <dbReference type="ARBA" id="ARBA00022723"/>
    </source>
</evidence>
<dbReference type="InterPro" id="IPR023404">
    <property type="entry name" value="rSAM_horseshoe"/>
</dbReference>
<keyword evidence="2" id="KW-0004">4Fe-4S</keyword>
<evidence type="ECO:0000256" key="1">
    <source>
        <dbReference type="ARBA" id="ARBA00001966"/>
    </source>
</evidence>
<proteinExistence type="predicted"/>
<dbReference type="InterPro" id="IPR032432">
    <property type="entry name" value="Radical_SAM_C"/>
</dbReference>
<evidence type="ECO:0000256" key="3">
    <source>
        <dbReference type="ARBA" id="ARBA00022691"/>
    </source>
</evidence>
<dbReference type="InterPro" id="IPR006638">
    <property type="entry name" value="Elp3/MiaA/NifB-like_rSAM"/>
</dbReference>
<sequence>MVYNEYSKFLREKFHEKVYKIPIKVEGLSCPNRDGTCGVGGCIFCGEEGGSFENREGSIKEQVQKNIAHIEDRYNAHKFIAYIQNYTATYMELENFKKTIEEAVKASERIVGVNISARPDFLTDGHLDYLEKLNEKYMVTLEVGLQTPNYHTLVKINRGHLLSDYIDAVQRIKRRGLRISTHLILNLPYDDDLDAIESANIISVLEVDEVKVHALYILKGTKLGQMYLNGEVELISKEEYVDRVILFLRHLDEKVVIGRLLGRAPEENTLFCNWDTSWWKIRDEIIEKMEKEGYYQGQLRKEDSK</sequence>
<dbReference type="InterPro" id="IPR007197">
    <property type="entry name" value="rSAM"/>
</dbReference>
<gene>
    <name evidence="8" type="ORF">HMPREF9225_0955</name>
</gene>
<comment type="cofactor">
    <cofactor evidence="1">
        <name>[4Fe-4S] cluster</name>
        <dbReference type="ChEBI" id="CHEBI:49883"/>
    </cofactor>
</comment>
<accession>E0NLB6</accession>
<dbReference type="AlphaFoldDB" id="E0NLB6"/>
<feature type="domain" description="Radical SAM core" evidence="7">
    <location>
        <begin position="13"/>
        <end position="254"/>
    </location>
</feature>
<dbReference type="SFLD" id="SFLDG01086">
    <property type="entry name" value="elongater_protein-like"/>
    <property type="match status" value="1"/>
</dbReference>
<reference evidence="8 9" key="1">
    <citation type="submission" date="2010-07" db="EMBL/GenBank/DDBJ databases">
        <authorList>
            <person name="Muzny D."/>
            <person name="Qin X."/>
            <person name="Deng J."/>
            <person name="Jiang H."/>
            <person name="Liu Y."/>
            <person name="Qu J."/>
            <person name="Song X.-Z."/>
            <person name="Zhang L."/>
            <person name="Thornton R."/>
            <person name="Coyle M."/>
            <person name="Francisco L."/>
            <person name="Jackson L."/>
            <person name="Javaid M."/>
            <person name="Korchina V."/>
            <person name="Kovar C."/>
            <person name="Mata R."/>
            <person name="Mathew T."/>
            <person name="Ngo R."/>
            <person name="Nguyen L."/>
            <person name="Nguyen N."/>
            <person name="Okwuonu G."/>
            <person name="Ongeri F."/>
            <person name="Pham C."/>
            <person name="Simmons D."/>
            <person name="Wilczek-Boney K."/>
            <person name="Hale W."/>
            <person name="Jakkamsetti A."/>
            <person name="Pham P."/>
            <person name="Ruth R."/>
            <person name="San Lucas F."/>
            <person name="Warren J."/>
            <person name="Zhang J."/>
            <person name="Zhao Z."/>
            <person name="Zhou C."/>
            <person name="Zhu D."/>
            <person name="Lee S."/>
            <person name="Bess C."/>
            <person name="Blankenburg K."/>
            <person name="Forbes L."/>
            <person name="Fu Q."/>
            <person name="Gubbala S."/>
            <person name="Hirani K."/>
            <person name="Jayaseelan J.C."/>
            <person name="Lara F."/>
            <person name="Munidasa M."/>
            <person name="Palculict T."/>
            <person name="Patil S."/>
            <person name="Pu L.-L."/>
            <person name="Saada N."/>
            <person name="Tang L."/>
            <person name="Weissenberger G."/>
            <person name="Zhu Y."/>
            <person name="Hemphill L."/>
            <person name="Shang Y."/>
            <person name="Youmans B."/>
            <person name="Ayvaz T."/>
            <person name="Ross M."/>
            <person name="Santibanez J."/>
            <person name="Aqrawi P."/>
            <person name="Gross S."/>
            <person name="Joshi V."/>
            <person name="Fowler G."/>
            <person name="Nazareth L."/>
            <person name="Reid J."/>
            <person name="Worley K."/>
            <person name="Petrosino J."/>
            <person name="Highlander S."/>
            <person name="Gibbs R."/>
        </authorList>
    </citation>
    <scope>NUCLEOTIDE SEQUENCE [LARGE SCALE GENOMIC DNA]</scope>
    <source>
        <strain evidence="8 9">ATCC BAA-1640</strain>
    </source>
</reference>
<dbReference type="SFLD" id="SFLDG01091">
    <property type="entry name" value="uncharacterized_CHP01210-like"/>
    <property type="match status" value="1"/>
</dbReference>
<dbReference type="Gene3D" id="3.80.30.20">
    <property type="entry name" value="tm_1862 like domain"/>
    <property type="match status" value="1"/>
</dbReference>
<evidence type="ECO:0000259" key="7">
    <source>
        <dbReference type="PROSITE" id="PS51918"/>
    </source>
</evidence>
<dbReference type="SUPFAM" id="SSF102114">
    <property type="entry name" value="Radical SAM enzymes"/>
    <property type="match status" value="1"/>
</dbReference>
<protein>
    <submittedName>
        <fullName evidence="8">Radical SAM protein, TIGR01212 family</fullName>
    </submittedName>
</protein>
<keyword evidence="5" id="KW-0408">Iron</keyword>
<dbReference type="PROSITE" id="PS51918">
    <property type="entry name" value="RADICAL_SAM"/>
    <property type="match status" value="1"/>
</dbReference>
<name>E0NLB6_9FIRM</name>
<evidence type="ECO:0000256" key="6">
    <source>
        <dbReference type="ARBA" id="ARBA00023014"/>
    </source>
</evidence>
<dbReference type="Pfam" id="PF04055">
    <property type="entry name" value="Radical_SAM"/>
    <property type="match status" value="1"/>
</dbReference>
<dbReference type="SMART" id="SM00729">
    <property type="entry name" value="Elp3"/>
    <property type="match status" value="1"/>
</dbReference>
<dbReference type="SFLD" id="SFLDS00029">
    <property type="entry name" value="Radical_SAM"/>
    <property type="match status" value="1"/>
</dbReference>
<dbReference type="PANTHER" id="PTHR11135:SF1">
    <property type="entry name" value="PROTEIN YHCC"/>
    <property type="match status" value="1"/>
</dbReference>
<dbReference type="RefSeq" id="WP_008901769.1">
    <property type="nucleotide sequence ID" value="NZ_GL397071.1"/>
</dbReference>
<dbReference type="EMBL" id="AEEH01000037">
    <property type="protein sequence ID" value="EFM25421.1"/>
    <property type="molecule type" value="Genomic_DNA"/>
</dbReference>
<dbReference type="OrthoDB" id="9801689at2"/>
<keyword evidence="6" id="KW-0411">Iron-sulfur</keyword>